<dbReference type="Gene3D" id="3.40.228.10">
    <property type="entry name" value="Dimethylsulfoxide Reductase, domain 2"/>
    <property type="match status" value="1"/>
</dbReference>
<keyword evidence="4" id="KW-0479">Metal-binding</keyword>
<evidence type="ECO:0000256" key="3">
    <source>
        <dbReference type="ARBA" id="ARBA00022505"/>
    </source>
</evidence>
<dbReference type="InterPro" id="IPR006656">
    <property type="entry name" value="Mopterin_OxRdtase"/>
</dbReference>
<feature type="region of interest" description="Disordered" evidence="8">
    <location>
        <begin position="1"/>
        <end position="23"/>
    </location>
</feature>
<dbReference type="PANTHER" id="PTHR43742:SF6">
    <property type="entry name" value="OXIDOREDUCTASE YYAE-RELATED"/>
    <property type="match status" value="1"/>
</dbReference>
<name>A0ABT9W1I7_9BACI</name>
<dbReference type="CDD" id="cd02766">
    <property type="entry name" value="MopB_3"/>
    <property type="match status" value="1"/>
</dbReference>
<accession>A0ABT9W1I7</accession>
<evidence type="ECO:0000259" key="9">
    <source>
        <dbReference type="PROSITE" id="PS51669"/>
    </source>
</evidence>
<dbReference type="Pfam" id="PF01568">
    <property type="entry name" value="Molydop_binding"/>
    <property type="match status" value="1"/>
</dbReference>
<dbReference type="InterPro" id="IPR006963">
    <property type="entry name" value="Mopterin_OxRdtase_4Fe-4S_dom"/>
</dbReference>
<dbReference type="InterPro" id="IPR050612">
    <property type="entry name" value="Prok_Mopterin_Oxidored"/>
</dbReference>
<evidence type="ECO:0000256" key="1">
    <source>
        <dbReference type="ARBA" id="ARBA00001942"/>
    </source>
</evidence>
<keyword evidence="7" id="KW-0411">Iron-sulfur</keyword>
<evidence type="ECO:0000256" key="6">
    <source>
        <dbReference type="ARBA" id="ARBA00023004"/>
    </source>
</evidence>
<dbReference type="Pfam" id="PF04879">
    <property type="entry name" value="Molybdop_Fe4S4"/>
    <property type="match status" value="1"/>
</dbReference>
<dbReference type="Gene3D" id="3.40.50.740">
    <property type="match status" value="1"/>
</dbReference>
<comment type="cofactor">
    <cofactor evidence="1">
        <name>Mo-bis(molybdopterin guanine dinucleotide)</name>
        <dbReference type="ChEBI" id="CHEBI:60539"/>
    </cofactor>
</comment>
<evidence type="ECO:0000256" key="2">
    <source>
        <dbReference type="ARBA" id="ARBA00010312"/>
    </source>
</evidence>
<keyword evidence="11" id="KW-1185">Reference proteome</keyword>
<dbReference type="RefSeq" id="WP_307395857.1">
    <property type="nucleotide sequence ID" value="NZ_BAAADK010000046.1"/>
</dbReference>
<dbReference type="Gene3D" id="3.30.2070.10">
    <property type="entry name" value="Formate dehydrogenase/DMSO reductase"/>
    <property type="match status" value="1"/>
</dbReference>
<dbReference type="SUPFAM" id="SSF50692">
    <property type="entry name" value="ADC-like"/>
    <property type="match status" value="1"/>
</dbReference>
<dbReference type="Gene3D" id="2.20.25.90">
    <property type="entry name" value="ADC-like domains"/>
    <property type="match status" value="1"/>
</dbReference>
<dbReference type="InterPro" id="IPR006657">
    <property type="entry name" value="MoPterin_dinucl-bd_dom"/>
</dbReference>
<dbReference type="SUPFAM" id="SSF53706">
    <property type="entry name" value="Formate dehydrogenase/DMSO reductase, domains 1-3"/>
    <property type="match status" value="1"/>
</dbReference>
<dbReference type="PROSITE" id="PS00490">
    <property type="entry name" value="MOLYBDOPTERIN_PROK_2"/>
    <property type="match status" value="1"/>
</dbReference>
<dbReference type="Gene3D" id="2.40.40.20">
    <property type="match status" value="1"/>
</dbReference>
<evidence type="ECO:0000313" key="11">
    <source>
        <dbReference type="Proteomes" id="UP001235840"/>
    </source>
</evidence>
<dbReference type="PANTHER" id="PTHR43742">
    <property type="entry name" value="TRIMETHYLAMINE-N-OXIDE REDUCTASE"/>
    <property type="match status" value="1"/>
</dbReference>
<dbReference type="PROSITE" id="PS51669">
    <property type="entry name" value="4FE4S_MOW_BIS_MGD"/>
    <property type="match status" value="1"/>
</dbReference>
<gene>
    <name evidence="10" type="ORF">J2S11_003046</name>
</gene>
<keyword evidence="3" id="KW-0500">Molybdenum</keyword>
<feature type="domain" description="4Fe-4S Mo/W bis-MGD-type" evidence="9">
    <location>
        <begin position="23"/>
        <end position="80"/>
    </location>
</feature>
<proteinExistence type="inferred from homology"/>
<keyword evidence="6" id="KW-0408">Iron</keyword>
<comment type="similarity">
    <text evidence="2">Belongs to the prokaryotic molybdopterin-containing oxidoreductase family.</text>
</comment>
<dbReference type="Pfam" id="PF00384">
    <property type="entry name" value="Molybdopterin"/>
    <property type="match status" value="1"/>
</dbReference>
<evidence type="ECO:0000256" key="5">
    <source>
        <dbReference type="ARBA" id="ARBA00023002"/>
    </source>
</evidence>
<reference evidence="10 11" key="1">
    <citation type="submission" date="2023-07" db="EMBL/GenBank/DDBJ databases">
        <title>Genomic Encyclopedia of Type Strains, Phase IV (KMG-IV): sequencing the most valuable type-strain genomes for metagenomic binning, comparative biology and taxonomic classification.</title>
        <authorList>
            <person name="Goeker M."/>
        </authorList>
    </citation>
    <scope>NUCLEOTIDE SEQUENCE [LARGE SCALE GENOMIC DNA]</scope>
    <source>
        <strain evidence="10 11">DSM 12751</strain>
    </source>
</reference>
<evidence type="ECO:0000256" key="4">
    <source>
        <dbReference type="ARBA" id="ARBA00022723"/>
    </source>
</evidence>
<sequence>MSVVQHTERSRGSEAEIDKQQKQQKHKTACPLNCWDVCGFEVTTADGKVKKVEGDSAHPITQGKICGKGVMLADRANHPDRLLYPLKKVDGQFERISWEQALDEIATAMQKVKKEYGSTAVLHSHDYSNGGLLKNLDQRFFNAYGGITELVGSLCWGAGIEAQMVDFGSAYSHDPDDLKNSQTIVVWGRNVTATNMHLYPYIQKAKKRGAKLIVIDPLATGITRIADQHVKVRPGMDGVLALIIIKKLVEQGLQAEDFLKHHTHGYEEFLKQVIEPLSLDQAIEWTEVPEEVINELVHAFSVGRPTCTLLGLGLQRYSNGGNTIRAIDALVAISGNIGIPGGGANYAHLGVGRSFNTTALAHSERKQAGRTFTRMTQADEVLEARNPSIKMLFVTRGNPLVQVPDASKTYQAFSQIETKVVIDQFMTDTAKVADYVLPCTTVFEEEDIYYASMFHSFVTYGKQVVEPYGEAKSDREIWTLLAERLGFGDEFAYTVEEFLEMGIPSLAEQGITLERLKQETTVKLQLEPVPWKDFRFETPSGKFEFHSIKLEEEKREPMIQLMLPEESRWSRPELASRYPYSLLSIHPQRSLHSQHFHLVQALQSPRIEVSEYIARQEGLTDGDQIEIFNDRGVFRGRVKIVVGTHPTTINVDEGRWQEFGGTINQLTPNTISDVGLGSTLYDCLVGIRKLG</sequence>
<comment type="caution">
    <text evidence="10">The sequence shown here is derived from an EMBL/GenBank/DDBJ whole genome shotgun (WGS) entry which is preliminary data.</text>
</comment>
<dbReference type="EMBL" id="JAUSTY010000013">
    <property type="protein sequence ID" value="MDQ0167121.1"/>
    <property type="molecule type" value="Genomic_DNA"/>
</dbReference>
<evidence type="ECO:0000313" key="10">
    <source>
        <dbReference type="EMBL" id="MDQ0167121.1"/>
    </source>
</evidence>
<evidence type="ECO:0000256" key="7">
    <source>
        <dbReference type="ARBA" id="ARBA00023014"/>
    </source>
</evidence>
<protein>
    <submittedName>
        <fullName evidence="10">Anaerobic selenocysteine-containing dehydrogenase</fullName>
    </submittedName>
</protein>
<dbReference type="InterPro" id="IPR006655">
    <property type="entry name" value="Mopterin_OxRdtase_prok_CS"/>
</dbReference>
<feature type="compositionally biased region" description="Basic and acidic residues" evidence="8">
    <location>
        <begin position="1"/>
        <end position="21"/>
    </location>
</feature>
<keyword evidence="5" id="KW-0560">Oxidoreductase</keyword>
<organism evidence="10 11">
    <name type="scientific">Caldalkalibacillus horti</name>
    <dbReference type="NCBI Taxonomy" id="77523"/>
    <lineage>
        <taxon>Bacteria</taxon>
        <taxon>Bacillati</taxon>
        <taxon>Bacillota</taxon>
        <taxon>Bacilli</taxon>
        <taxon>Bacillales</taxon>
        <taxon>Bacillaceae</taxon>
        <taxon>Caldalkalibacillus</taxon>
    </lineage>
</organism>
<dbReference type="SMART" id="SM00926">
    <property type="entry name" value="Molybdop_Fe4S4"/>
    <property type="match status" value="1"/>
</dbReference>
<dbReference type="InterPro" id="IPR009010">
    <property type="entry name" value="Asp_de-COase-like_dom_sf"/>
</dbReference>
<dbReference type="Proteomes" id="UP001235840">
    <property type="component" value="Unassembled WGS sequence"/>
</dbReference>
<evidence type="ECO:0000256" key="8">
    <source>
        <dbReference type="SAM" id="MobiDB-lite"/>
    </source>
</evidence>